<evidence type="ECO:0000313" key="1">
    <source>
        <dbReference type="EMBL" id="KAF7358658.1"/>
    </source>
</evidence>
<proteinExistence type="predicted"/>
<keyword evidence="2" id="KW-1185">Reference proteome</keyword>
<evidence type="ECO:0000313" key="2">
    <source>
        <dbReference type="Proteomes" id="UP000623467"/>
    </source>
</evidence>
<dbReference type="EMBL" id="JACAZH010000009">
    <property type="protein sequence ID" value="KAF7358658.1"/>
    <property type="molecule type" value="Genomic_DNA"/>
</dbReference>
<protein>
    <submittedName>
        <fullName evidence="1">Uncharacterized protein</fullName>
    </submittedName>
</protein>
<reference evidence="1" key="1">
    <citation type="submission" date="2020-05" db="EMBL/GenBank/DDBJ databases">
        <title>Mycena genomes resolve the evolution of fungal bioluminescence.</title>
        <authorList>
            <person name="Tsai I.J."/>
        </authorList>
    </citation>
    <scope>NUCLEOTIDE SEQUENCE</scope>
    <source>
        <strain evidence="1">160909Yilan</strain>
    </source>
</reference>
<dbReference type="AlphaFoldDB" id="A0A8H6YFB0"/>
<sequence>MPIIAACVISESIRVEERPVFYEFRFRTSSGKCGDVPRVEAGIDRRQGPERYVDLKNRFVTPGYQVSLTIKLPRWKRLKNQFGRVWVAFKNYTPREGVNEEHVDGIPPGKIRVRYKDLTITETKRRIEGTLNQVYARNL</sequence>
<accession>A0A8H6YFB0</accession>
<name>A0A8H6YFB0_9AGAR</name>
<dbReference type="OrthoDB" id="10366986at2759"/>
<gene>
    <name evidence="1" type="ORF">MSAN_01204600</name>
</gene>
<dbReference type="Proteomes" id="UP000623467">
    <property type="component" value="Unassembled WGS sequence"/>
</dbReference>
<comment type="caution">
    <text evidence="1">The sequence shown here is derived from an EMBL/GenBank/DDBJ whole genome shotgun (WGS) entry which is preliminary data.</text>
</comment>
<organism evidence="1 2">
    <name type="scientific">Mycena sanguinolenta</name>
    <dbReference type="NCBI Taxonomy" id="230812"/>
    <lineage>
        <taxon>Eukaryota</taxon>
        <taxon>Fungi</taxon>
        <taxon>Dikarya</taxon>
        <taxon>Basidiomycota</taxon>
        <taxon>Agaricomycotina</taxon>
        <taxon>Agaricomycetes</taxon>
        <taxon>Agaricomycetidae</taxon>
        <taxon>Agaricales</taxon>
        <taxon>Marasmiineae</taxon>
        <taxon>Mycenaceae</taxon>
        <taxon>Mycena</taxon>
    </lineage>
</organism>